<proteinExistence type="predicted"/>
<dbReference type="Proteomes" id="UP001501721">
    <property type="component" value="Unassembled WGS sequence"/>
</dbReference>
<gene>
    <name evidence="2" type="ORF">GCM10010422_10330</name>
</gene>
<dbReference type="EMBL" id="BAAATL010000003">
    <property type="protein sequence ID" value="GAA2470194.1"/>
    <property type="molecule type" value="Genomic_DNA"/>
</dbReference>
<evidence type="ECO:0000313" key="3">
    <source>
        <dbReference type="Proteomes" id="UP001501721"/>
    </source>
</evidence>
<reference evidence="3" key="1">
    <citation type="journal article" date="2019" name="Int. J. Syst. Evol. Microbiol.">
        <title>The Global Catalogue of Microorganisms (GCM) 10K type strain sequencing project: providing services to taxonomists for standard genome sequencing and annotation.</title>
        <authorList>
            <consortium name="The Broad Institute Genomics Platform"/>
            <consortium name="The Broad Institute Genome Sequencing Center for Infectious Disease"/>
            <person name="Wu L."/>
            <person name="Ma J."/>
        </authorList>
    </citation>
    <scope>NUCLEOTIDE SEQUENCE [LARGE SCALE GENOMIC DNA]</scope>
    <source>
        <strain evidence="3">JCM 6923</strain>
    </source>
</reference>
<keyword evidence="3" id="KW-1185">Reference proteome</keyword>
<evidence type="ECO:0008006" key="4">
    <source>
        <dbReference type="Google" id="ProtNLM"/>
    </source>
</evidence>
<protein>
    <recommendedName>
        <fullName evidence="4">Peptidase inhibitor family I36</fullName>
    </recommendedName>
</protein>
<sequence length="118" mass="12111">MSMLTKSLAAVAVTGALLGGAFATPAAAADPNTCPKGKVCGWSGKNRTGTRTVLSVEPGCYPFTAARSVSNQTSYRIEFWHITPGTGCGYGTRLITLKAHTYSNDPGGTVTGIGVNAK</sequence>
<comment type="caution">
    <text evidence="2">The sequence shown here is derived from an EMBL/GenBank/DDBJ whole genome shotgun (WGS) entry which is preliminary data.</text>
</comment>
<organism evidence="2 3">
    <name type="scientific">Streptomyces graminearus</name>
    <dbReference type="NCBI Taxonomy" id="284030"/>
    <lineage>
        <taxon>Bacteria</taxon>
        <taxon>Bacillati</taxon>
        <taxon>Actinomycetota</taxon>
        <taxon>Actinomycetes</taxon>
        <taxon>Kitasatosporales</taxon>
        <taxon>Streptomycetaceae</taxon>
        <taxon>Streptomyces</taxon>
    </lineage>
</organism>
<accession>A0ABP5Y1U5</accession>
<evidence type="ECO:0000256" key="1">
    <source>
        <dbReference type="SAM" id="SignalP"/>
    </source>
</evidence>
<keyword evidence="1" id="KW-0732">Signal</keyword>
<dbReference type="Pfam" id="PF03995">
    <property type="entry name" value="Inhibitor_I36"/>
    <property type="match status" value="1"/>
</dbReference>
<feature type="chain" id="PRO_5045352336" description="Peptidase inhibitor family I36" evidence="1">
    <location>
        <begin position="29"/>
        <end position="118"/>
    </location>
</feature>
<name>A0ABP5Y1U5_9ACTN</name>
<feature type="signal peptide" evidence="1">
    <location>
        <begin position="1"/>
        <end position="28"/>
    </location>
</feature>
<evidence type="ECO:0000313" key="2">
    <source>
        <dbReference type="EMBL" id="GAA2470194.1"/>
    </source>
</evidence>
<dbReference type="RefSeq" id="WP_085565348.1">
    <property type="nucleotide sequence ID" value="NZ_BAAATL010000003.1"/>
</dbReference>